<evidence type="ECO:0000313" key="5">
    <source>
        <dbReference type="EMBL" id="ACX95489.1"/>
    </source>
</evidence>
<accession>D0KYG6</accession>
<evidence type="ECO:0000259" key="4">
    <source>
        <dbReference type="Pfam" id="PF13511"/>
    </source>
</evidence>
<keyword evidence="1" id="KW-0175">Coiled coil</keyword>
<proteinExistence type="predicted"/>
<feature type="chain" id="PRO_5003010832" description="DUF4124 domain-containing protein" evidence="3">
    <location>
        <begin position="27"/>
        <end position="155"/>
    </location>
</feature>
<dbReference type="KEGG" id="hna:Hneap_0636"/>
<feature type="coiled-coil region" evidence="1">
    <location>
        <begin position="97"/>
        <end position="124"/>
    </location>
</feature>
<evidence type="ECO:0000256" key="2">
    <source>
        <dbReference type="SAM" id="MobiDB-lite"/>
    </source>
</evidence>
<dbReference type="InterPro" id="IPR025392">
    <property type="entry name" value="DUF4124"/>
</dbReference>
<protein>
    <recommendedName>
        <fullName evidence="4">DUF4124 domain-containing protein</fullName>
    </recommendedName>
</protein>
<feature type="signal peptide" evidence="3">
    <location>
        <begin position="1"/>
        <end position="26"/>
    </location>
</feature>
<reference evidence="5 6" key="1">
    <citation type="submission" date="2009-10" db="EMBL/GenBank/DDBJ databases">
        <title>Complete sequence of Halothiobacillus neapolitanus c2.</title>
        <authorList>
            <consortium name="US DOE Joint Genome Institute"/>
            <person name="Lucas S."/>
            <person name="Copeland A."/>
            <person name="Lapidus A."/>
            <person name="Glavina del Rio T."/>
            <person name="Tice H."/>
            <person name="Bruce D."/>
            <person name="Goodwin L."/>
            <person name="Pitluck S."/>
            <person name="Davenport K."/>
            <person name="Brettin T."/>
            <person name="Detter J.C."/>
            <person name="Han C."/>
            <person name="Tapia R."/>
            <person name="Larimer F."/>
            <person name="Land M."/>
            <person name="Hauser L."/>
            <person name="Kyrpides N."/>
            <person name="Mikhailova N."/>
            <person name="Kerfeld C."/>
            <person name="Cannon G."/>
            <person name="Heinhort S."/>
        </authorList>
    </citation>
    <scope>NUCLEOTIDE SEQUENCE [LARGE SCALE GENOMIC DNA]</scope>
    <source>
        <strain evidence="6">ATCC 23641 / c2</strain>
    </source>
</reference>
<feature type="compositionally biased region" description="Basic and acidic residues" evidence="2">
    <location>
        <begin position="76"/>
        <end position="86"/>
    </location>
</feature>
<name>D0KYG6_HALNC</name>
<evidence type="ECO:0000256" key="1">
    <source>
        <dbReference type="SAM" id="Coils"/>
    </source>
</evidence>
<dbReference type="OrthoDB" id="7068596at2"/>
<feature type="domain" description="DUF4124" evidence="4">
    <location>
        <begin position="23"/>
        <end position="66"/>
    </location>
</feature>
<organism evidence="5 6">
    <name type="scientific">Halothiobacillus neapolitanus (strain ATCC 23641 / DSM 15147 / CIP 104769 / NCIMB 8539 / c2)</name>
    <name type="common">Thiobacillus neapolitanus</name>
    <dbReference type="NCBI Taxonomy" id="555778"/>
    <lineage>
        <taxon>Bacteria</taxon>
        <taxon>Pseudomonadati</taxon>
        <taxon>Pseudomonadota</taxon>
        <taxon>Gammaproteobacteria</taxon>
        <taxon>Chromatiales</taxon>
        <taxon>Halothiobacillaceae</taxon>
        <taxon>Halothiobacillus</taxon>
    </lineage>
</organism>
<dbReference type="HOGENOM" id="CLU_108835_3_1_6"/>
<dbReference type="Proteomes" id="UP000009102">
    <property type="component" value="Chromosome"/>
</dbReference>
<dbReference type="EMBL" id="CP001801">
    <property type="protein sequence ID" value="ACX95489.1"/>
    <property type="molecule type" value="Genomic_DNA"/>
</dbReference>
<feature type="region of interest" description="Disordered" evidence="2">
    <location>
        <begin position="43"/>
        <end position="90"/>
    </location>
</feature>
<evidence type="ECO:0000256" key="3">
    <source>
        <dbReference type="SAM" id="SignalP"/>
    </source>
</evidence>
<dbReference type="STRING" id="555778.Hneap_0636"/>
<sequence length="155" mass="16703">MRGSRKIALIALTAAATVMFSAASQADGSTQIYKWVDKNGETHFSQLPPKQGEAQIVNPDYATSGNNEDAQAAPAEKTEDETKKPLAPDQPVLAINKKEAAKACEAANAQIKMLQNTQNQLMTQDADGKYRPLTSEEIASRLKQAQDVANKACVK</sequence>
<gene>
    <name evidence="5" type="ordered locus">Hneap_0636</name>
</gene>
<evidence type="ECO:0000313" key="6">
    <source>
        <dbReference type="Proteomes" id="UP000009102"/>
    </source>
</evidence>
<dbReference type="Pfam" id="PF13511">
    <property type="entry name" value="DUF4124"/>
    <property type="match status" value="1"/>
</dbReference>
<keyword evidence="3" id="KW-0732">Signal</keyword>
<keyword evidence="6" id="KW-1185">Reference proteome</keyword>
<dbReference type="AlphaFoldDB" id="D0KYG6"/>